<dbReference type="NCBIfam" id="NF008603">
    <property type="entry name" value="PRK11572.1"/>
    <property type="match status" value="1"/>
</dbReference>
<protein>
    <recommendedName>
        <fullName evidence="2">PF03932 family protein CutC</fullName>
    </recommendedName>
</protein>
<dbReference type="EMBL" id="BRLH01000001">
    <property type="protein sequence ID" value="GKX54850.1"/>
    <property type="molecule type" value="Genomic_DNA"/>
</dbReference>
<organism evidence="3 4">
    <name type="scientific">Leminorella grimontii</name>
    <dbReference type="NCBI Taxonomy" id="82981"/>
    <lineage>
        <taxon>Bacteria</taxon>
        <taxon>Pseudomonadati</taxon>
        <taxon>Pseudomonadota</taxon>
        <taxon>Gammaproteobacteria</taxon>
        <taxon>Enterobacterales</taxon>
        <taxon>Budviciaceae</taxon>
        <taxon>Leminorella</taxon>
    </lineage>
</organism>
<dbReference type="PANTHER" id="PTHR12598">
    <property type="entry name" value="COPPER HOMEOSTASIS PROTEIN CUTC"/>
    <property type="match status" value="1"/>
</dbReference>
<comment type="caution">
    <text evidence="2">Once thought to be involved in copper homeostasis, experiments in E.coli have shown this is not the case.</text>
</comment>
<dbReference type="Proteomes" id="UP001058124">
    <property type="component" value="Unassembled WGS sequence"/>
</dbReference>
<dbReference type="GO" id="GO:0005737">
    <property type="term" value="C:cytoplasm"/>
    <property type="evidence" value="ECO:0007669"/>
    <property type="project" value="UniProtKB-SubCell"/>
</dbReference>
<reference evidence="3" key="1">
    <citation type="submission" date="2022-06" db="EMBL/GenBank/DDBJ databases">
        <title>Draft genome sequences of Leminorella grimontii str. JCM5902.</title>
        <authorList>
            <person name="Wakabayashi Y."/>
            <person name="Kojima K."/>
        </authorList>
    </citation>
    <scope>NUCLEOTIDE SEQUENCE</scope>
    <source>
        <strain evidence="3">JCM 5902</strain>
    </source>
</reference>
<dbReference type="HAMAP" id="MF_00795">
    <property type="entry name" value="CutC"/>
    <property type="match status" value="1"/>
</dbReference>
<dbReference type="InterPro" id="IPR036822">
    <property type="entry name" value="CutC-like_dom_sf"/>
</dbReference>
<gene>
    <name evidence="2 3" type="primary">cutC</name>
    <name evidence="3" type="ORF">SOASR030_09620</name>
</gene>
<dbReference type="Gene3D" id="3.20.20.380">
    <property type="entry name" value="Copper homeostasis (CutC) domain"/>
    <property type="match status" value="1"/>
</dbReference>
<accession>A0AAV5MYS9</accession>
<comment type="caution">
    <text evidence="3">The sequence shown here is derived from an EMBL/GenBank/DDBJ whole genome shotgun (WGS) entry which is preliminary data.</text>
</comment>
<dbReference type="Pfam" id="PF03932">
    <property type="entry name" value="CutC"/>
    <property type="match status" value="1"/>
</dbReference>
<sequence length="256" mass="27890">MPKLEVCCYSVDCATIAERAGADRIELCASKSEGGITPSLGMLEWAARRISVPVHPIVRPRGGDFCYSASEFDIMKSDIAHIRDLGFSGIVIGMLTEDGAIDRERMKQVFSLTQGMSVTFHRAFDMCVNPFLALEQLTEMGVDRILTSGQQQTAEVGLPLIRRLVQLSQRPIIMPGGGVRLTNIHKFIEAGASEVHTSAGLVTASPMRYRRAGVNIGLGGEGDEFERFQVDGDMVAAMKAMFAPEMVRSSLHGVRV</sequence>
<keyword evidence="2" id="KW-0963">Cytoplasm</keyword>
<proteinExistence type="inferred from homology"/>
<evidence type="ECO:0000313" key="3">
    <source>
        <dbReference type="EMBL" id="GKX54850.1"/>
    </source>
</evidence>
<dbReference type="GO" id="GO:0005507">
    <property type="term" value="F:copper ion binding"/>
    <property type="evidence" value="ECO:0007669"/>
    <property type="project" value="TreeGrafter"/>
</dbReference>
<dbReference type="SUPFAM" id="SSF110395">
    <property type="entry name" value="CutC-like"/>
    <property type="match status" value="1"/>
</dbReference>
<evidence type="ECO:0000313" key="4">
    <source>
        <dbReference type="Proteomes" id="UP001058124"/>
    </source>
</evidence>
<name>A0AAV5MYS9_9GAMM</name>
<keyword evidence="4" id="KW-1185">Reference proteome</keyword>
<comment type="subcellular location">
    <subcellularLocation>
        <location evidence="2">Cytoplasm</location>
    </subcellularLocation>
</comment>
<dbReference type="AlphaFoldDB" id="A0AAV5MYS9"/>
<dbReference type="FunFam" id="3.20.20.380:FF:000001">
    <property type="entry name" value="Copper homeostasis protein CutC"/>
    <property type="match status" value="1"/>
</dbReference>
<evidence type="ECO:0000256" key="1">
    <source>
        <dbReference type="ARBA" id="ARBA00007768"/>
    </source>
</evidence>
<comment type="similarity">
    <text evidence="1 2">Belongs to the CutC family.</text>
</comment>
<dbReference type="PANTHER" id="PTHR12598:SF0">
    <property type="entry name" value="COPPER HOMEOSTASIS PROTEIN CUTC HOMOLOG"/>
    <property type="match status" value="1"/>
</dbReference>
<dbReference type="InterPro" id="IPR005627">
    <property type="entry name" value="CutC-like"/>
</dbReference>
<evidence type="ECO:0000256" key="2">
    <source>
        <dbReference type="HAMAP-Rule" id="MF_00795"/>
    </source>
</evidence>
<dbReference type="RefSeq" id="WP_027273369.1">
    <property type="nucleotide sequence ID" value="NZ_BRLH01000001.1"/>
</dbReference>